<keyword evidence="2 6" id="KW-0812">Transmembrane</keyword>
<dbReference type="Proteomes" id="UP001059597">
    <property type="component" value="Chromosome"/>
</dbReference>
<keyword evidence="4 6" id="KW-0472">Membrane</keyword>
<dbReference type="RefSeq" id="WP_261951133.1">
    <property type="nucleotide sequence ID" value="NZ_AP026073.1"/>
</dbReference>
<evidence type="ECO:0000259" key="7">
    <source>
        <dbReference type="Pfam" id="PF06271"/>
    </source>
</evidence>
<gene>
    <name evidence="8" type="ORF">HEK616_03630</name>
</gene>
<dbReference type="InterPro" id="IPR010432">
    <property type="entry name" value="RDD"/>
</dbReference>
<feature type="transmembrane region" description="Helical" evidence="6">
    <location>
        <begin position="24"/>
        <end position="47"/>
    </location>
</feature>
<evidence type="ECO:0000313" key="9">
    <source>
        <dbReference type="Proteomes" id="UP001059597"/>
    </source>
</evidence>
<evidence type="ECO:0000256" key="5">
    <source>
        <dbReference type="SAM" id="MobiDB-lite"/>
    </source>
</evidence>
<comment type="subcellular location">
    <subcellularLocation>
        <location evidence="1">Membrane</location>
        <topology evidence="1">Multi-pass membrane protein</topology>
    </subcellularLocation>
</comment>
<keyword evidence="9" id="KW-1185">Reference proteome</keyword>
<keyword evidence="3 6" id="KW-1133">Transmembrane helix</keyword>
<feature type="compositionally biased region" description="Low complexity" evidence="5">
    <location>
        <begin position="264"/>
        <end position="282"/>
    </location>
</feature>
<feature type="region of interest" description="Disordered" evidence="5">
    <location>
        <begin position="264"/>
        <end position="331"/>
    </location>
</feature>
<feature type="compositionally biased region" description="Low complexity" evidence="5">
    <location>
        <begin position="308"/>
        <end position="319"/>
    </location>
</feature>
<dbReference type="Pfam" id="PF06271">
    <property type="entry name" value="RDD"/>
    <property type="match status" value="1"/>
</dbReference>
<evidence type="ECO:0000256" key="6">
    <source>
        <dbReference type="SAM" id="Phobius"/>
    </source>
</evidence>
<name>A0ABN6QPT3_STRNI</name>
<feature type="domain" description="RDD" evidence="7">
    <location>
        <begin position="18"/>
        <end position="144"/>
    </location>
</feature>
<organism evidence="8 9">
    <name type="scientific">Streptomyces nigrescens</name>
    <dbReference type="NCBI Taxonomy" id="1920"/>
    <lineage>
        <taxon>Bacteria</taxon>
        <taxon>Bacillati</taxon>
        <taxon>Actinomycetota</taxon>
        <taxon>Actinomycetes</taxon>
        <taxon>Kitasatosporales</taxon>
        <taxon>Streptomycetaceae</taxon>
        <taxon>Streptomyces</taxon>
    </lineage>
</organism>
<protein>
    <submittedName>
        <fullName evidence="8">Membrane protein</fullName>
    </submittedName>
</protein>
<proteinExistence type="predicted"/>
<dbReference type="PANTHER" id="PTHR38480">
    <property type="entry name" value="SLR0254 PROTEIN"/>
    <property type="match status" value="1"/>
</dbReference>
<evidence type="ECO:0000313" key="8">
    <source>
        <dbReference type="EMBL" id="BDM66876.1"/>
    </source>
</evidence>
<dbReference type="PANTHER" id="PTHR38480:SF1">
    <property type="entry name" value="SLR0254 PROTEIN"/>
    <property type="match status" value="1"/>
</dbReference>
<dbReference type="EMBL" id="AP026073">
    <property type="protein sequence ID" value="BDM66876.1"/>
    <property type="molecule type" value="Genomic_DNA"/>
</dbReference>
<evidence type="ECO:0000256" key="3">
    <source>
        <dbReference type="ARBA" id="ARBA00022989"/>
    </source>
</evidence>
<sequence>MSELVTGEAVVLGLRPARLPSRGLAIAVDVAVAWSVYIAVSMLLVSATSSMDSAAVAAVSVAAFLLVQVGIPIVIETLSHGRSLGKVICGLRVVREDGGPIRFRHALVRGAMGAIEIVLTMGVVAAIASLVSARGRRVGDVFAGTLVIRERMPAAEVGAALPPPPPWLVAELGALDLSRVPDAWWLTLRQYLARMGQLDAQVGAAMAGRLAEDLRRFTGVPVPAGVHPAAYLAAVAGERQGRESRRAFGAASASHGVYAPPFEPSGAPAGAAPGASWSSPSLPSSPPSSGPAPSSGPSAGPVSPGPSAPVASGPAAPSESRPPRTGFAPPR</sequence>
<reference evidence="8" key="1">
    <citation type="submission" date="2022-06" db="EMBL/GenBank/DDBJ databases">
        <title>Complete genome sequence of Streptomyces nigrescens HEK616.</title>
        <authorList>
            <person name="Asamizu S."/>
            <person name="Onaka H."/>
        </authorList>
    </citation>
    <scope>NUCLEOTIDE SEQUENCE</scope>
    <source>
        <strain evidence="8">HEK616</strain>
    </source>
</reference>
<feature type="transmembrane region" description="Helical" evidence="6">
    <location>
        <begin position="110"/>
        <end position="131"/>
    </location>
</feature>
<feature type="transmembrane region" description="Helical" evidence="6">
    <location>
        <begin position="54"/>
        <end position="75"/>
    </location>
</feature>
<evidence type="ECO:0000256" key="2">
    <source>
        <dbReference type="ARBA" id="ARBA00022692"/>
    </source>
</evidence>
<evidence type="ECO:0000256" key="4">
    <source>
        <dbReference type="ARBA" id="ARBA00023136"/>
    </source>
</evidence>
<accession>A0ABN6QPT3</accession>
<evidence type="ECO:0000256" key="1">
    <source>
        <dbReference type="ARBA" id="ARBA00004141"/>
    </source>
</evidence>
<feature type="compositionally biased region" description="Low complexity" evidence="5">
    <location>
        <begin position="291"/>
        <end position="302"/>
    </location>
</feature>